<evidence type="ECO:0000313" key="1">
    <source>
        <dbReference type="EMBL" id="KAF1964074.1"/>
    </source>
</evidence>
<keyword evidence="2" id="KW-1185">Reference proteome</keyword>
<accession>A0A6A5UHG2</accession>
<gene>
    <name evidence="1" type="ORF">BU23DRAFT_494033</name>
</gene>
<proteinExistence type="predicted"/>
<dbReference type="EMBL" id="ML976811">
    <property type="protein sequence ID" value="KAF1964074.1"/>
    <property type="molecule type" value="Genomic_DNA"/>
</dbReference>
<name>A0A6A5UHG2_9PLEO</name>
<evidence type="ECO:0000313" key="2">
    <source>
        <dbReference type="Proteomes" id="UP000800036"/>
    </source>
</evidence>
<sequence>ETILKSFKATSISPFNLEVILKRFTKTTQDEQESRESSTLVLSGSNWRKLDRLVRAVVEN</sequence>
<organism evidence="1 2">
    <name type="scientific">Bimuria novae-zelandiae CBS 107.79</name>
    <dbReference type="NCBI Taxonomy" id="1447943"/>
    <lineage>
        <taxon>Eukaryota</taxon>
        <taxon>Fungi</taxon>
        <taxon>Dikarya</taxon>
        <taxon>Ascomycota</taxon>
        <taxon>Pezizomycotina</taxon>
        <taxon>Dothideomycetes</taxon>
        <taxon>Pleosporomycetidae</taxon>
        <taxon>Pleosporales</taxon>
        <taxon>Massarineae</taxon>
        <taxon>Didymosphaeriaceae</taxon>
        <taxon>Bimuria</taxon>
    </lineage>
</organism>
<dbReference type="OrthoDB" id="3773872at2759"/>
<dbReference type="AlphaFoldDB" id="A0A6A5UHG2"/>
<protein>
    <submittedName>
        <fullName evidence="1">Uncharacterized protein</fullName>
    </submittedName>
</protein>
<feature type="non-terminal residue" evidence="1">
    <location>
        <position position="1"/>
    </location>
</feature>
<reference evidence="1" key="1">
    <citation type="journal article" date="2020" name="Stud. Mycol.">
        <title>101 Dothideomycetes genomes: a test case for predicting lifestyles and emergence of pathogens.</title>
        <authorList>
            <person name="Haridas S."/>
            <person name="Albert R."/>
            <person name="Binder M."/>
            <person name="Bloem J."/>
            <person name="Labutti K."/>
            <person name="Salamov A."/>
            <person name="Andreopoulos B."/>
            <person name="Baker S."/>
            <person name="Barry K."/>
            <person name="Bills G."/>
            <person name="Bluhm B."/>
            <person name="Cannon C."/>
            <person name="Castanera R."/>
            <person name="Culley D."/>
            <person name="Daum C."/>
            <person name="Ezra D."/>
            <person name="Gonzalez J."/>
            <person name="Henrissat B."/>
            <person name="Kuo A."/>
            <person name="Liang C."/>
            <person name="Lipzen A."/>
            <person name="Lutzoni F."/>
            <person name="Magnuson J."/>
            <person name="Mondo S."/>
            <person name="Nolan M."/>
            <person name="Ohm R."/>
            <person name="Pangilinan J."/>
            <person name="Park H.-J."/>
            <person name="Ramirez L."/>
            <person name="Alfaro M."/>
            <person name="Sun H."/>
            <person name="Tritt A."/>
            <person name="Yoshinaga Y."/>
            <person name="Zwiers L.-H."/>
            <person name="Turgeon B."/>
            <person name="Goodwin S."/>
            <person name="Spatafora J."/>
            <person name="Crous P."/>
            <person name="Grigoriev I."/>
        </authorList>
    </citation>
    <scope>NUCLEOTIDE SEQUENCE</scope>
    <source>
        <strain evidence="1">CBS 107.79</strain>
    </source>
</reference>
<dbReference type="Proteomes" id="UP000800036">
    <property type="component" value="Unassembled WGS sequence"/>
</dbReference>